<evidence type="ECO:0000313" key="2">
    <source>
        <dbReference type="EMBL" id="CAA9230729.1"/>
    </source>
</evidence>
<feature type="compositionally biased region" description="Low complexity" evidence="1">
    <location>
        <begin position="7"/>
        <end position="31"/>
    </location>
</feature>
<dbReference type="EMBL" id="CADCTH010000136">
    <property type="protein sequence ID" value="CAA9230729.1"/>
    <property type="molecule type" value="Genomic_DNA"/>
</dbReference>
<gene>
    <name evidence="2" type="ORF">AVDCRST_MAG54-1007</name>
</gene>
<proteinExistence type="predicted"/>
<accession>A0A6J4HQK5</accession>
<feature type="non-terminal residue" evidence="2">
    <location>
        <position position="1"/>
    </location>
</feature>
<evidence type="ECO:0000256" key="1">
    <source>
        <dbReference type="SAM" id="MobiDB-lite"/>
    </source>
</evidence>
<protein>
    <submittedName>
        <fullName evidence="2">Uncharacterized protein</fullName>
    </submittedName>
</protein>
<organism evidence="2">
    <name type="scientific">uncultured Actinomycetospora sp</name>
    <dbReference type="NCBI Taxonomy" id="1135996"/>
    <lineage>
        <taxon>Bacteria</taxon>
        <taxon>Bacillati</taxon>
        <taxon>Actinomycetota</taxon>
        <taxon>Actinomycetes</taxon>
        <taxon>Pseudonocardiales</taxon>
        <taxon>Pseudonocardiaceae</taxon>
        <taxon>Actinomycetospora</taxon>
        <taxon>environmental samples</taxon>
    </lineage>
</organism>
<feature type="region of interest" description="Disordered" evidence="1">
    <location>
        <begin position="1"/>
        <end position="31"/>
    </location>
</feature>
<dbReference type="AlphaFoldDB" id="A0A6J4HQK5"/>
<sequence length="47" mass="5376">CSPPATRCPSWSPSPCRSAPPGTRSRATSPRRCWRRRRPCRPSWARP</sequence>
<feature type="non-terminal residue" evidence="2">
    <location>
        <position position="47"/>
    </location>
</feature>
<reference evidence="2" key="1">
    <citation type="submission" date="2020-02" db="EMBL/GenBank/DDBJ databases">
        <authorList>
            <person name="Meier V. D."/>
        </authorList>
    </citation>
    <scope>NUCLEOTIDE SEQUENCE</scope>
    <source>
        <strain evidence="2">AVDCRST_MAG54</strain>
    </source>
</reference>
<name>A0A6J4HQK5_9PSEU</name>